<reference evidence="1" key="1">
    <citation type="submission" date="2024-03" db="EMBL/GenBank/DDBJ databases">
        <authorList>
            <consortium name="ELIXIR-Norway"/>
            <consortium name="Elixir Norway"/>
        </authorList>
    </citation>
    <scope>NUCLEOTIDE SEQUENCE</scope>
</reference>
<proteinExistence type="predicted"/>
<dbReference type="Proteomes" id="UP001497522">
    <property type="component" value="Chromosome 3"/>
</dbReference>
<evidence type="ECO:0000313" key="1">
    <source>
        <dbReference type="EMBL" id="CAK9872570.1"/>
    </source>
</evidence>
<accession>A0ABP1BCC0</accession>
<name>A0ABP1BCC0_9BRYO</name>
<dbReference type="EMBL" id="OZ023704">
    <property type="protein sequence ID" value="CAK9872570.1"/>
    <property type="molecule type" value="Genomic_DNA"/>
</dbReference>
<sequence length="99" mass="10954">MYVMAPAIDSINITSVQLQARSLMIAQQENLVQNLLGTIMSMFKIEFGAVDDGEACEENGHDRYVHQGSLRISTEAIIDHIENQGSFARDCHESLEAAD</sequence>
<gene>
    <name evidence="1" type="ORF">CSSPJE1EN2_LOCUS15140</name>
</gene>
<keyword evidence="2" id="KW-1185">Reference proteome</keyword>
<organism evidence="1 2">
    <name type="scientific">Sphagnum jensenii</name>
    <dbReference type="NCBI Taxonomy" id="128206"/>
    <lineage>
        <taxon>Eukaryota</taxon>
        <taxon>Viridiplantae</taxon>
        <taxon>Streptophyta</taxon>
        <taxon>Embryophyta</taxon>
        <taxon>Bryophyta</taxon>
        <taxon>Sphagnophytina</taxon>
        <taxon>Sphagnopsida</taxon>
        <taxon>Sphagnales</taxon>
        <taxon>Sphagnaceae</taxon>
        <taxon>Sphagnum</taxon>
    </lineage>
</organism>
<protein>
    <submittedName>
        <fullName evidence="1">Uncharacterized protein</fullName>
    </submittedName>
</protein>
<evidence type="ECO:0000313" key="2">
    <source>
        <dbReference type="Proteomes" id="UP001497522"/>
    </source>
</evidence>